<dbReference type="EMBL" id="WJQU01000002">
    <property type="protein sequence ID" value="KAJ6641298.1"/>
    <property type="molecule type" value="Genomic_DNA"/>
</dbReference>
<comment type="function">
    <text evidence="3">Binds fatty acids in a 1:1 molar ratio.</text>
</comment>
<dbReference type="GO" id="GO:0005504">
    <property type="term" value="F:fatty acid binding"/>
    <property type="evidence" value="ECO:0007669"/>
    <property type="project" value="UniProtKB-ARBA"/>
</dbReference>
<gene>
    <name evidence="8" type="primary">FABPM_2</name>
    <name evidence="8" type="ORF">Bhyg_06234</name>
</gene>
<dbReference type="Proteomes" id="UP001151699">
    <property type="component" value="Chromosome B"/>
</dbReference>
<comment type="caution">
    <text evidence="8">The sequence shown here is derived from an EMBL/GenBank/DDBJ whole genome shotgun (WGS) entry which is preliminary data.</text>
</comment>
<keyword evidence="2" id="KW-0446">Lipid-binding</keyword>
<evidence type="ECO:0000256" key="5">
    <source>
        <dbReference type="ARBA" id="ARBA00081149"/>
    </source>
</evidence>
<keyword evidence="6" id="KW-0813">Transport</keyword>
<protein>
    <recommendedName>
        <fullName evidence="4">Fatty acid-binding protein, muscle</fullName>
    </recommendedName>
    <alternativeName>
        <fullName evidence="5">M-FABP</fullName>
    </alternativeName>
</protein>
<dbReference type="OrthoDB" id="354351at2759"/>
<dbReference type="FunFam" id="2.40.128.20:FF:000001">
    <property type="entry name" value="Fatty acid-binding protein, adipocyte"/>
    <property type="match status" value="1"/>
</dbReference>
<proteinExistence type="inferred from homology"/>
<evidence type="ECO:0000256" key="3">
    <source>
        <dbReference type="ARBA" id="ARBA00057009"/>
    </source>
</evidence>
<evidence type="ECO:0000256" key="2">
    <source>
        <dbReference type="ARBA" id="ARBA00023121"/>
    </source>
</evidence>
<accession>A0A9Q0N060</accession>
<dbReference type="PROSITE" id="PS00214">
    <property type="entry name" value="FABP"/>
    <property type="match status" value="1"/>
</dbReference>
<evidence type="ECO:0000313" key="8">
    <source>
        <dbReference type="EMBL" id="KAJ6641298.1"/>
    </source>
</evidence>
<evidence type="ECO:0000313" key="9">
    <source>
        <dbReference type="Proteomes" id="UP001151699"/>
    </source>
</evidence>
<dbReference type="AlphaFoldDB" id="A0A9Q0N060"/>
<evidence type="ECO:0000256" key="1">
    <source>
        <dbReference type="ARBA" id="ARBA00008390"/>
    </source>
</evidence>
<feature type="domain" description="Cytosolic fatty-acid binding proteins" evidence="7">
    <location>
        <begin position="6"/>
        <end position="23"/>
    </location>
</feature>
<dbReference type="SUPFAM" id="SSF50814">
    <property type="entry name" value="Lipocalins"/>
    <property type="match status" value="1"/>
</dbReference>
<dbReference type="PANTHER" id="PTHR11955">
    <property type="entry name" value="FATTY ACID BINDING PROTEIN"/>
    <property type="match status" value="1"/>
</dbReference>
<evidence type="ECO:0000259" key="7">
    <source>
        <dbReference type="PROSITE" id="PS00214"/>
    </source>
</evidence>
<dbReference type="InterPro" id="IPR012674">
    <property type="entry name" value="Calycin"/>
</dbReference>
<name>A0A9Q0N060_9DIPT</name>
<dbReference type="PRINTS" id="PR00178">
    <property type="entry name" value="FATTYACIDBP"/>
</dbReference>
<dbReference type="InterPro" id="IPR000463">
    <property type="entry name" value="Fatty_acid-bd"/>
</dbReference>
<reference evidence="8" key="1">
    <citation type="submission" date="2022-07" db="EMBL/GenBank/DDBJ databases">
        <authorList>
            <person name="Trinca V."/>
            <person name="Uliana J.V.C."/>
            <person name="Torres T.T."/>
            <person name="Ward R.J."/>
            <person name="Monesi N."/>
        </authorList>
    </citation>
    <scope>NUCLEOTIDE SEQUENCE</scope>
    <source>
        <strain evidence="8">HSMRA1968</strain>
        <tissue evidence="8">Whole embryos</tissue>
    </source>
</reference>
<dbReference type="InterPro" id="IPR031259">
    <property type="entry name" value="ILBP"/>
</dbReference>
<dbReference type="InterPro" id="IPR000566">
    <property type="entry name" value="Lipocln_cytosolic_FA-bd_dom"/>
</dbReference>
<sequence>MAWVGKKYKLETSENFDEYMKELGVGMVLRKVGNTIHPIIFLEQDGDEFTYYSQSTFKNFETKFKLGEEKEQETADGRKVLTTYTFDGNTLTQVEKCKKNSVIVRVFSDTEMVATSTYGDVTSKRVYKAI</sequence>
<comment type="similarity">
    <text evidence="1 6">Belongs to the calycin superfamily. Fatty-acid binding protein (FABP) family.</text>
</comment>
<keyword evidence="9" id="KW-1185">Reference proteome</keyword>
<dbReference type="Pfam" id="PF00061">
    <property type="entry name" value="Lipocalin"/>
    <property type="match status" value="1"/>
</dbReference>
<organism evidence="8 9">
    <name type="scientific">Pseudolycoriella hygida</name>
    <dbReference type="NCBI Taxonomy" id="35572"/>
    <lineage>
        <taxon>Eukaryota</taxon>
        <taxon>Metazoa</taxon>
        <taxon>Ecdysozoa</taxon>
        <taxon>Arthropoda</taxon>
        <taxon>Hexapoda</taxon>
        <taxon>Insecta</taxon>
        <taxon>Pterygota</taxon>
        <taxon>Neoptera</taxon>
        <taxon>Endopterygota</taxon>
        <taxon>Diptera</taxon>
        <taxon>Nematocera</taxon>
        <taxon>Sciaroidea</taxon>
        <taxon>Sciaridae</taxon>
        <taxon>Pseudolycoriella</taxon>
    </lineage>
</organism>
<dbReference type="Gene3D" id="2.40.128.20">
    <property type="match status" value="1"/>
</dbReference>
<evidence type="ECO:0000256" key="6">
    <source>
        <dbReference type="RuleBase" id="RU003696"/>
    </source>
</evidence>
<evidence type="ECO:0000256" key="4">
    <source>
        <dbReference type="ARBA" id="ARBA00072951"/>
    </source>
</evidence>